<evidence type="ECO:0000313" key="3">
    <source>
        <dbReference type="Proteomes" id="UP001179952"/>
    </source>
</evidence>
<dbReference type="EMBL" id="JAUJYN010000007">
    <property type="protein sequence ID" value="KAK1266829.1"/>
    <property type="molecule type" value="Genomic_DNA"/>
</dbReference>
<feature type="region of interest" description="Disordered" evidence="1">
    <location>
        <begin position="1"/>
        <end position="21"/>
    </location>
</feature>
<dbReference type="GO" id="GO:0005739">
    <property type="term" value="C:mitochondrion"/>
    <property type="evidence" value="ECO:0007669"/>
    <property type="project" value="TreeGrafter"/>
</dbReference>
<dbReference type="SUPFAM" id="SSF51735">
    <property type="entry name" value="NAD(P)-binding Rossmann-fold domains"/>
    <property type="match status" value="1"/>
</dbReference>
<organism evidence="2 3">
    <name type="scientific">Acorus gramineus</name>
    <name type="common">Dwarf sweet flag</name>
    <dbReference type="NCBI Taxonomy" id="55184"/>
    <lineage>
        <taxon>Eukaryota</taxon>
        <taxon>Viridiplantae</taxon>
        <taxon>Streptophyta</taxon>
        <taxon>Embryophyta</taxon>
        <taxon>Tracheophyta</taxon>
        <taxon>Spermatophyta</taxon>
        <taxon>Magnoliopsida</taxon>
        <taxon>Liliopsida</taxon>
        <taxon>Acoraceae</taxon>
        <taxon>Acorus</taxon>
    </lineage>
</organism>
<evidence type="ECO:0008006" key="4">
    <source>
        <dbReference type="Google" id="ProtNLM"/>
    </source>
</evidence>
<feature type="compositionally biased region" description="Low complexity" evidence="1">
    <location>
        <begin position="10"/>
        <end position="21"/>
    </location>
</feature>
<dbReference type="PANTHER" id="PTHR12126">
    <property type="entry name" value="NADH-UBIQUINONE OXIDOREDUCTASE 39 KDA SUBUNIT-RELATED"/>
    <property type="match status" value="1"/>
</dbReference>
<reference evidence="2" key="1">
    <citation type="journal article" date="2023" name="Nat. Commun.">
        <title>Diploid and tetraploid genomes of Acorus and the evolution of monocots.</title>
        <authorList>
            <person name="Ma L."/>
            <person name="Liu K.W."/>
            <person name="Li Z."/>
            <person name="Hsiao Y.Y."/>
            <person name="Qi Y."/>
            <person name="Fu T."/>
            <person name="Tang G.D."/>
            <person name="Zhang D."/>
            <person name="Sun W.H."/>
            <person name="Liu D.K."/>
            <person name="Li Y."/>
            <person name="Chen G.Z."/>
            <person name="Liu X.D."/>
            <person name="Liao X.Y."/>
            <person name="Jiang Y.T."/>
            <person name="Yu X."/>
            <person name="Hao Y."/>
            <person name="Huang J."/>
            <person name="Zhao X.W."/>
            <person name="Ke S."/>
            <person name="Chen Y.Y."/>
            <person name="Wu W.L."/>
            <person name="Hsu J.L."/>
            <person name="Lin Y.F."/>
            <person name="Huang M.D."/>
            <person name="Li C.Y."/>
            <person name="Huang L."/>
            <person name="Wang Z.W."/>
            <person name="Zhao X."/>
            <person name="Zhong W.Y."/>
            <person name="Peng D.H."/>
            <person name="Ahmad S."/>
            <person name="Lan S."/>
            <person name="Zhang J.S."/>
            <person name="Tsai W.C."/>
            <person name="Van de Peer Y."/>
            <person name="Liu Z.J."/>
        </authorList>
    </citation>
    <scope>NUCLEOTIDE SEQUENCE</scope>
    <source>
        <strain evidence="2">SCP</strain>
    </source>
</reference>
<evidence type="ECO:0000313" key="2">
    <source>
        <dbReference type="EMBL" id="KAK1266829.1"/>
    </source>
</evidence>
<keyword evidence="3" id="KW-1185">Reference proteome</keyword>
<comment type="caution">
    <text evidence="2">The sequence shown here is derived from an EMBL/GenBank/DDBJ whole genome shotgun (WGS) entry which is preliminary data.</text>
</comment>
<dbReference type="InterPro" id="IPR036291">
    <property type="entry name" value="NAD(P)-bd_dom_sf"/>
</dbReference>
<name>A0AAV9ARL5_ACOGR</name>
<proteinExistence type="predicted"/>
<accession>A0AAV9ARL5</accession>
<dbReference type="Gene3D" id="3.40.50.720">
    <property type="entry name" value="NAD(P)-binding Rossmann-like Domain"/>
    <property type="match status" value="1"/>
</dbReference>
<sequence>MDRHWRRRASAISSARAPAGGPPSVELLRLCLERWWFLGRYVVQHLAKMGSQVLVPFQGSEDCHRHLKLMGDLGQEVPMKYDPRNESSIKAAMAKANVVLHLIGRKYDTRNDSFEEVNRDMAVQLAMIAKEHGGIMRFIQVSCLGASLSSPSRMLRAKAAAEEAILGELPEVVLFPFCSLQNI</sequence>
<reference evidence="2" key="2">
    <citation type="submission" date="2023-06" db="EMBL/GenBank/DDBJ databases">
        <authorList>
            <person name="Ma L."/>
            <person name="Liu K.-W."/>
            <person name="Li Z."/>
            <person name="Hsiao Y.-Y."/>
            <person name="Qi Y."/>
            <person name="Fu T."/>
            <person name="Tang G."/>
            <person name="Zhang D."/>
            <person name="Sun W.-H."/>
            <person name="Liu D.-K."/>
            <person name="Li Y."/>
            <person name="Chen G.-Z."/>
            <person name="Liu X.-D."/>
            <person name="Liao X.-Y."/>
            <person name="Jiang Y.-T."/>
            <person name="Yu X."/>
            <person name="Hao Y."/>
            <person name="Huang J."/>
            <person name="Zhao X.-W."/>
            <person name="Ke S."/>
            <person name="Chen Y.-Y."/>
            <person name="Wu W.-L."/>
            <person name="Hsu J.-L."/>
            <person name="Lin Y.-F."/>
            <person name="Huang M.-D."/>
            <person name="Li C.-Y."/>
            <person name="Huang L."/>
            <person name="Wang Z.-W."/>
            <person name="Zhao X."/>
            <person name="Zhong W.-Y."/>
            <person name="Peng D.-H."/>
            <person name="Ahmad S."/>
            <person name="Lan S."/>
            <person name="Zhang J.-S."/>
            <person name="Tsai W.-C."/>
            <person name="Van De Peer Y."/>
            <person name="Liu Z.-J."/>
        </authorList>
    </citation>
    <scope>NUCLEOTIDE SEQUENCE</scope>
    <source>
        <strain evidence="2">SCP</strain>
        <tissue evidence="2">Leaves</tissue>
    </source>
</reference>
<protein>
    <recommendedName>
        <fullName evidence="4">NAD(P)-binding domain-containing protein</fullName>
    </recommendedName>
</protein>
<evidence type="ECO:0000256" key="1">
    <source>
        <dbReference type="SAM" id="MobiDB-lite"/>
    </source>
</evidence>
<gene>
    <name evidence="2" type="ORF">QJS04_geneDACA000151</name>
</gene>
<dbReference type="PANTHER" id="PTHR12126:SF11">
    <property type="entry name" value="NADH DEHYDROGENASE [UBIQUINONE] 1 ALPHA SUBCOMPLEX SUBUNIT 9, MITOCHONDRIAL"/>
    <property type="match status" value="1"/>
</dbReference>
<dbReference type="InterPro" id="IPR051207">
    <property type="entry name" value="ComplexI_NDUFA9_subunit"/>
</dbReference>
<dbReference type="AlphaFoldDB" id="A0AAV9ARL5"/>
<dbReference type="GO" id="GO:0044877">
    <property type="term" value="F:protein-containing complex binding"/>
    <property type="evidence" value="ECO:0007669"/>
    <property type="project" value="TreeGrafter"/>
</dbReference>
<dbReference type="Proteomes" id="UP001179952">
    <property type="component" value="Unassembled WGS sequence"/>
</dbReference>